<proteinExistence type="predicted"/>
<keyword evidence="1" id="KW-1133">Transmembrane helix</keyword>
<sequence>MTYPYAYEAPLYSPAHHYRLQLLDGEAGKIQTGGQRLETLGATMTSAAKSLSRISEGKTQISDAVDKVREEAGDVHADLSKAGERYSKTGSTLRTYATALAEAQRLITPLVPKIQDADDDRRAGQATLADAQDAQRDLDRVWIWEDEPTEAQRQAAAGEVSDAQGAVSAAQGRLDELWPQFERAFGHWSDAYEAAVTGIESAIAQADNNDSWWDDAIDVFIEAVGWAAMALAIIAIFVAAPLAAVLLAAVAILTVISLVGHIYLMTKGRASWSDIAFDIVGLIPFVKPIAGALRAGGTPVRMFSNLAGRLRPGTAINAMSHGRRTLWESLNRTFTGPGGRRGAQQWAQQRTAEILGGRTVNVKWVWNSIRGGHRSYGDFPQFVADLTSGASGQVRGMSAWLRSSRATTVMPSGVQSAFNVGGFTAGLDPVFSLIPGYGDAREKY</sequence>
<comment type="caution">
    <text evidence="2">The sequence shown here is derived from an EMBL/GenBank/DDBJ whole genome shotgun (WGS) entry which is preliminary data.</text>
</comment>
<gene>
    <name evidence="2" type="ORF">FB391_0314</name>
</gene>
<keyword evidence="1" id="KW-0472">Membrane</keyword>
<evidence type="ECO:0000256" key="1">
    <source>
        <dbReference type="SAM" id="Phobius"/>
    </source>
</evidence>
<protein>
    <submittedName>
        <fullName evidence="2">Uncharacterized protein</fullName>
    </submittedName>
</protein>
<dbReference type="AlphaFoldDB" id="A0A543FJG7"/>
<evidence type="ECO:0000313" key="2">
    <source>
        <dbReference type="EMBL" id="TQM34027.1"/>
    </source>
</evidence>
<keyword evidence="1" id="KW-0812">Transmembrane</keyword>
<feature type="transmembrane region" description="Helical" evidence="1">
    <location>
        <begin position="245"/>
        <end position="264"/>
    </location>
</feature>
<dbReference type="RefSeq" id="WP_185842887.1">
    <property type="nucleotide sequence ID" value="NZ_BAABLH010000020.1"/>
</dbReference>
<name>A0A543FJG7_9MICO</name>
<feature type="transmembrane region" description="Helical" evidence="1">
    <location>
        <begin position="219"/>
        <end position="239"/>
    </location>
</feature>
<keyword evidence="3" id="KW-1185">Reference proteome</keyword>
<organism evidence="2 3">
    <name type="scientific">Microbacterium kyungheense</name>
    <dbReference type="NCBI Taxonomy" id="1263636"/>
    <lineage>
        <taxon>Bacteria</taxon>
        <taxon>Bacillati</taxon>
        <taxon>Actinomycetota</taxon>
        <taxon>Actinomycetes</taxon>
        <taxon>Micrococcales</taxon>
        <taxon>Microbacteriaceae</taxon>
        <taxon>Microbacterium</taxon>
    </lineage>
</organism>
<reference evidence="2 3" key="1">
    <citation type="submission" date="2019-06" db="EMBL/GenBank/DDBJ databases">
        <title>Sequencing the genomes of 1000 actinobacteria strains.</title>
        <authorList>
            <person name="Klenk H.-P."/>
        </authorList>
    </citation>
    <scope>NUCLEOTIDE SEQUENCE [LARGE SCALE GENOMIC DNA]</scope>
    <source>
        <strain evidence="2 3">DSM 105492</strain>
    </source>
</reference>
<accession>A0A543FJG7</accession>
<dbReference type="Proteomes" id="UP000320235">
    <property type="component" value="Unassembled WGS sequence"/>
</dbReference>
<dbReference type="EMBL" id="VFPE01000001">
    <property type="protein sequence ID" value="TQM34027.1"/>
    <property type="molecule type" value="Genomic_DNA"/>
</dbReference>
<evidence type="ECO:0000313" key="3">
    <source>
        <dbReference type="Proteomes" id="UP000320235"/>
    </source>
</evidence>